<reference evidence="1 2" key="1">
    <citation type="journal article" date="2024" name="J Genomics">
        <title>Draft genome sequencing and assembly of Favolaschia claudopus CIRM-BRFM 2984 isolated from oak limbs.</title>
        <authorList>
            <person name="Navarro D."/>
            <person name="Drula E."/>
            <person name="Chaduli D."/>
            <person name="Cazenave R."/>
            <person name="Ahrendt S."/>
            <person name="Wang J."/>
            <person name="Lipzen A."/>
            <person name="Daum C."/>
            <person name="Barry K."/>
            <person name="Grigoriev I.V."/>
            <person name="Favel A."/>
            <person name="Rosso M.N."/>
            <person name="Martin F."/>
        </authorList>
    </citation>
    <scope>NUCLEOTIDE SEQUENCE [LARGE SCALE GENOMIC DNA]</scope>
    <source>
        <strain evidence="1 2">CIRM-BRFM 2984</strain>
    </source>
</reference>
<gene>
    <name evidence="1" type="ORF">R3P38DRAFT_3536182</name>
</gene>
<evidence type="ECO:0000313" key="2">
    <source>
        <dbReference type="Proteomes" id="UP001362999"/>
    </source>
</evidence>
<name>A0AAW0BE71_9AGAR</name>
<dbReference type="Proteomes" id="UP001362999">
    <property type="component" value="Unassembled WGS sequence"/>
</dbReference>
<dbReference type="AlphaFoldDB" id="A0AAW0BE71"/>
<evidence type="ECO:0000313" key="1">
    <source>
        <dbReference type="EMBL" id="KAK7024079.1"/>
    </source>
</evidence>
<sequence>MCEYLPRSLADRHSMPPRVFLIDFEAAVDFPPESRPEDRLVSSHFFGDEFTRARAPELREKDTPYNPFALDIWQLGYKMSMFSTKIEAVDSIVQEMIRDEPKSPTDGKGHFRPMRTFESLLEEQKLVCLPWVDGWSVYGWLQNPIGIMEVVTSEKFLNPKSAKHAVPFLIFKRRSAQKALTRAAFGEGPA</sequence>
<organism evidence="1 2">
    <name type="scientific">Favolaschia claudopus</name>
    <dbReference type="NCBI Taxonomy" id="2862362"/>
    <lineage>
        <taxon>Eukaryota</taxon>
        <taxon>Fungi</taxon>
        <taxon>Dikarya</taxon>
        <taxon>Basidiomycota</taxon>
        <taxon>Agaricomycotina</taxon>
        <taxon>Agaricomycetes</taxon>
        <taxon>Agaricomycetidae</taxon>
        <taxon>Agaricales</taxon>
        <taxon>Marasmiineae</taxon>
        <taxon>Mycenaceae</taxon>
        <taxon>Favolaschia</taxon>
    </lineage>
</organism>
<accession>A0AAW0BE71</accession>
<comment type="caution">
    <text evidence="1">The sequence shown here is derived from an EMBL/GenBank/DDBJ whole genome shotgun (WGS) entry which is preliminary data.</text>
</comment>
<proteinExistence type="predicted"/>
<keyword evidence="2" id="KW-1185">Reference proteome</keyword>
<protein>
    <submittedName>
        <fullName evidence="1">Uncharacterized protein</fullName>
    </submittedName>
</protein>
<dbReference type="EMBL" id="JAWWNJ010000035">
    <property type="protein sequence ID" value="KAK7024079.1"/>
    <property type="molecule type" value="Genomic_DNA"/>
</dbReference>